<gene>
    <name evidence="2" type="ORF">GCM10007888_36190</name>
    <name evidence="1" type="ORF">MOX02_19420</name>
</gene>
<dbReference type="PROSITE" id="PS51257">
    <property type="entry name" value="PROKAR_LIPOPROTEIN"/>
    <property type="match status" value="1"/>
</dbReference>
<reference evidence="2" key="4">
    <citation type="submission" date="2023-01" db="EMBL/GenBank/DDBJ databases">
        <title>Draft genome sequence of Methylobacterium oxalidis strain NBRC 107715.</title>
        <authorList>
            <person name="Sun Q."/>
            <person name="Mori K."/>
        </authorList>
    </citation>
    <scope>NUCLEOTIDE SEQUENCE</scope>
    <source>
        <strain evidence="2">NBRC 107715</strain>
    </source>
</reference>
<evidence type="ECO:0000313" key="2">
    <source>
        <dbReference type="EMBL" id="GLS65237.1"/>
    </source>
</evidence>
<evidence type="ECO:0008006" key="5">
    <source>
        <dbReference type="Google" id="ProtNLM"/>
    </source>
</evidence>
<reference evidence="1 3" key="3">
    <citation type="submission" date="2019-07" db="EMBL/GenBank/DDBJ databases">
        <title>Whole genome shotgun sequence of Methylobacterium oxalidis NBRC 107715.</title>
        <authorList>
            <person name="Hosoyama A."/>
            <person name="Uohara A."/>
            <person name="Ohji S."/>
            <person name="Ichikawa N."/>
        </authorList>
    </citation>
    <scope>NUCLEOTIDE SEQUENCE [LARGE SCALE GENOMIC DNA]</scope>
    <source>
        <strain evidence="1 3">NBRC 107715</strain>
    </source>
</reference>
<dbReference type="Proteomes" id="UP000321960">
    <property type="component" value="Unassembled WGS sequence"/>
</dbReference>
<keyword evidence="4" id="KW-1185">Reference proteome</keyword>
<evidence type="ECO:0000313" key="4">
    <source>
        <dbReference type="Proteomes" id="UP001156856"/>
    </source>
</evidence>
<organism evidence="1 3">
    <name type="scientific">Methylobacterium oxalidis</name>
    <dbReference type="NCBI Taxonomy" id="944322"/>
    <lineage>
        <taxon>Bacteria</taxon>
        <taxon>Pseudomonadati</taxon>
        <taxon>Pseudomonadota</taxon>
        <taxon>Alphaproteobacteria</taxon>
        <taxon>Hyphomicrobiales</taxon>
        <taxon>Methylobacteriaceae</taxon>
        <taxon>Methylobacterium</taxon>
    </lineage>
</organism>
<reference evidence="2" key="1">
    <citation type="journal article" date="2014" name="Int. J. Syst. Evol. Microbiol.">
        <title>Complete genome of a new Firmicutes species belonging to the dominant human colonic microbiota ('Ruminococcus bicirculans') reveals two chromosomes and a selective capacity to utilize plant glucans.</title>
        <authorList>
            <consortium name="NISC Comparative Sequencing Program"/>
            <person name="Wegmann U."/>
            <person name="Louis P."/>
            <person name="Goesmann A."/>
            <person name="Henrissat B."/>
            <person name="Duncan S.H."/>
            <person name="Flint H.J."/>
        </authorList>
    </citation>
    <scope>NUCLEOTIDE SEQUENCE</scope>
    <source>
        <strain evidence="2">NBRC 107715</strain>
    </source>
</reference>
<dbReference type="AlphaFoldDB" id="A0A512J1R2"/>
<evidence type="ECO:0000313" key="1">
    <source>
        <dbReference type="EMBL" id="GEP03904.1"/>
    </source>
</evidence>
<protein>
    <recommendedName>
        <fullName evidence="5">Lipoprotein</fullName>
    </recommendedName>
</protein>
<proteinExistence type="predicted"/>
<accession>A0A512J1R2</accession>
<comment type="caution">
    <text evidence="1">The sequence shown here is derived from an EMBL/GenBank/DDBJ whole genome shotgun (WGS) entry which is preliminary data.</text>
</comment>
<dbReference type="Proteomes" id="UP001156856">
    <property type="component" value="Unassembled WGS sequence"/>
</dbReference>
<dbReference type="EMBL" id="BJZU01000030">
    <property type="protein sequence ID" value="GEP03904.1"/>
    <property type="molecule type" value="Genomic_DNA"/>
</dbReference>
<dbReference type="RefSeq" id="WP_147025569.1">
    <property type="nucleotide sequence ID" value="NZ_BJZU01000030.1"/>
</dbReference>
<reference evidence="4" key="2">
    <citation type="journal article" date="2019" name="Int. J. Syst. Evol. Microbiol.">
        <title>The Global Catalogue of Microorganisms (GCM) 10K type strain sequencing project: providing services to taxonomists for standard genome sequencing and annotation.</title>
        <authorList>
            <consortium name="The Broad Institute Genomics Platform"/>
            <consortium name="The Broad Institute Genome Sequencing Center for Infectious Disease"/>
            <person name="Wu L."/>
            <person name="Ma J."/>
        </authorList>
    </citation>
    <scope>NUCLEOTIDE SEQUENCE [LARGE SCALE GENOMIC DNA]</scope>
    <source>
        <strain evidence="4">NBRC 107715</strain>
    </source>
</reference>
<name>A0A512J1R2_9HYPH</name>
<evidence type="ECO:0000313" key="3">
    <source>
        <dbReference type="Proteomes" id="UP000321960"/>
    </source>
</evidence>
<sequence length="78" mass="8133">MNTRDIWAVVAVSFLAACALTLSLPIPSVAEPAASVRNGPAPLPPAADAAVIPAAHVSAETALEGRRRIRVVYPSYVR</sequence>
<dbReference type="EMBL" id="BSPK01000067">
    <property type="protein sequence ID" value="GLS65237.1"/>
    <property type="molecule type" value="Genomic_DNA"/>
</dbReference>